<evidence type="ECO:0000313" key="2">
    <source>
        <dbReference type="Proteomes" id="UP001605036"/>
    </source>
</evidence>
<sequence length="154" mass="17619">MKGFIHNLSTRVPRLFMVHREHILSTFSLTEVISQLRAAVAVAGFQQQIGSYSFPKPEHATVFNTTEHMAHGVRQSTVDNASAHDLDHSIETGLRIMKDELGTRYPWCWRGLPIWKTDEKIQVSCTRIDRINAPYHIGVLERGAEFAFNWAMKN</sequence>
<proteinExistence type="predicted"/>
<dbReference type="Proteomes" id="UP001605036">
    <property type="component" value="Unassembled WGS sequence"/>
</dbReference>
<name>A0ABD1YMQ4_9MARC</name>
<keyword evidence="2" id="KW-1185">Reference proteome</keyword>
<gene>
    <name evidence="1" type="ORF">R1flu_015640</name>
</gene>
<protein>
    <submittedName>
        <fullName evidence="1">Uncharacterized protein</fullName>
    </submittedName>
</protein>
<dbReference type="AlphaFoldDB" id="A0ABD1YMQ4"/>
<accession>A0ABD1YMQ4</accession>
<organism evidence="1 2">
    <name type="scientific">Riccia fluitans</name>
    <dbReference type="NCBI Taxonomy" id="41844"/>
    <lineage>
        <taxon>Eukaryota</taxon>
        <taxon>Viridiplantae</taxon>
        <taxon>Streptophyta</taxon>
        <taxon>Embryophyta</taxon>
        <taxon>Marchantiophyta</taxon>
        <taxon>Marchantiopsida</taxon>
        <taxon>Marchantiidae</taxon>
        <taxon>Marchantiales</taxon>
        <taxon>Ricciaceae</taxon>
        <taxon>Riccia</taxon>
    </lineage>
</organism>
<reference evidence="1 2" key="1">
    <citation type="submission" date="2024-09" db="EMBL/GenBank/DDBJ databases">
        <title>Chromosome-scale assembly of Riccia fluitans.</title>
        <authorList>
            <person name="Paukszto L."/>
            <person name="Sawicki J."/>
            <person name="Karawczyk K."/>
            <person name="Piernik-Szablinska J."/>
            <person name="Szczecinska M."/>
            <person name="Mazdziarz M."/>
        </authorList>
    </citation>
    <scope>NUCLEOTIDE SEQUENCE [LARGE SCALE GENOMIC DNA]</scope>
    <source>
        <strain evidence="1">Rf_01</strain>
        <tissue evidence="1">Aerial parts of the thallus</tissue>
    </source>
</reference>
<dbReference type="EMBL" id="JBHFFA010000004">
    <property type="protein sequence ID" value="KAL2630954.1"/>
    <property type="molecule type" value="Genomic_DNA"/>
</dbReference>
<evidence type="ECO:0000313" key="1">
    <source>
        <dbReference type="EMBL" id="KAL2630954.1"/>
    </source>
</evidence>
<comment type="caution">
    <text evidence="1">The sequence shown here is derived from an EMBL/GenBank/DDBJ whole genome shotgun (WGS) entry which is preliminary data.</text>
</comment>